<keyword evidence="2" id="KW-0238">DNA-binding</keyword>
<dbReference type="EMBL" id="BMML01000030">
    <property type="protein sequence ID" value="GGN39486.1"/>
    <property type="molecule type" value="Genomic_DNA"/>
</dbReference>
<name>A0A918CWL3_9ACTN</name>
<evidence type="ECO:0000313" key="5">
    <source>
        <dbReference type="EMBL" id="GGN39486.1"/>
    </source>
</evidence>
<protein>
    <recommendedName>
        <fullName evidence="4">HTH marR-type domain-containing protein</fullName>
    </recommendedName>
</protein>
<reference evidence="5" key="1">
    <citation type="journal article" date="2014" name="Int. J. Syst. Evol. Microbiol.">
        <title>Complete genome sequence of Corynebacterium casei LMG S-19264T (=DSM 44701T), isolated from a smear-ripened cheese.</title>
        <authorList>
            <consortium name="US DOE Joint Genome Institute (JGI-PGF)"/>
            <person name="Walter F."/>
            <person name="Albersmeier A."/>
            <person name="Kalinowski J."/>
            <person name="Ruckert C."/>
        </authorList>
    </citation>
    <scope>NUCLEOTIDE SEQUENCE</scope>
    <source>
        <strain evidence="5">CGMCC 4.7110</strain>
    </source>
</reference>
<dbReference type="InterPro" id="IPR023187">
    <property type="entry name" value="Tscrpt_reg_MarR-type_CS"/>
</dbReference>
<keyword evidence="1" id="KW-0805">Transcription regulation</keyword>
<comment type="caution">
    <text evidence="5">The sequence shown here is derived from an EMBL/GenBank/DDBJ whole genome shotgun (WGS) entry which is preliminary data.</text>
</comment>
<dbReference type="InterPro" id="IPR000835">
    <property type="entry name" value="HTH_MarR-typ"/>
</dbReference>
<dbReference type="Gene3D" id="1.10.10.10">
    <property type="entry name" value="Winged helix-like DNA-binding domain superfamily/Winged helix DNA-binding domain"/>
    <property type="match status" value="1"/>
</dbReference>
<dbReference type="Pfam" id="PF01047">
    <property type="entry name" value="MarR"/>
    <property type="match status" value="1"/>
</dbReference>
<gene>
    <name evidence="5" type="ORF">GCM10011578_086100</name>
</gene>
<dbReference type="PROSITE" id="PS01117">
    <property type="entry name" value="HTH_MARR_1"/>
    <property type="match status" value="1"/>
</dbReference>
<dbReference type="InterPro" id="IPR039422">
    <property type="entry name" value="MarR/SlyA-like"/>
</dbReference>
<dbReference type="SMART" id="SM00347">
    <property type="entry name" value="HTH_MARR"/>
    <property type="match status" value="1"/>
</dbReference>
<evidence type="ECO:0000313" key="6">
    <source>
        <dbReference type="Proteomes" id="UP000653411"/>
    </source>
</evidence>
<reference evidence="5" key="2">
    <citation type="submission" date="2020-09" db="EMBL/GenBank/DDBJ databases">
        <authorList>
            <person name="Sun Q."/>
            <person name="Zhou Y."/>
        </authorList>
    </citation>
    <scope>NUCLEOTIDE SEQUENCE</scope>
    <source>
        <strain evidence="5">CGMCC 4.7110</strain>
    </source>
</reference>
<dbReference type="PANTHER" id="PTHR33164">
    <property type="entry name" value="TRANSCRIPTIONAL REGULATOR, MARR FAMILY"/>
    <property type="match status" value="1"/>
</dbReference>
<keyword evidence="6" id="KW-1185">Reference proteome</keyword>
<dbReference type="GO" id="GO:0006950">
    <property type="term" value="P:response to stress"/>
    <property type="evidence" value="ECO:0007669"/>
    <property type="project" value="TreeGrafter"/>
</dbReference>
<evidence type="ECO:0000256" key="2">
    <source>
        <dbReference type="ARBA" id="ARBA00023125"/>
    </source>
</evidence>
<organism evidence="5 6">
    <name type="scientific">Streptomyces fuscichromogenes</name>
    <dbReference type="NCBI Taxonomy" id="1324013"/>
    <lineage>
        <taxon>Bacteria</taxon>
        <taxon>Bacillati</taxon>
        <taxon>Actinomycetota</taxon>
        <taxon>Actinomycetes</taxon>
        <taxon>Kitasatosporales</taxon>
        <taxon>Streptomycetaceae</taxon>
        <taxon>Streptomyces</taxon>
    </lineage>
</organism>
<evidence type="ECO:0000256" key="1">
    <source>
        <dbReference type="ARBA" id="ARBA00023015"/>
    </source>
</evidence>
<dbReference type="AlphaFoldDB" id="A0A918CWL3"/>
<evidence type="ECO:0000259" key="4">
    <source>
        <dbReference type="PROSITE" id="PS50995"/>
    </source>
</evidence>
<feature type="domain" description="HTH marR-type" evidence="4">
    <location>
        <begin position="1"/>
        <end position="130"/>
    </location>
</feature>
<dbReference type="GO" id="GO:0003700">
    <property type="term" value="F:DNA-binding transcription factor activity"/>
    <property type="evidence" value="ECO:0007669"/>
    <property type="project" value="InterPro"/>
</dbReference>
<accession>A0A918CWL3</accession>
<keyword evidence="3" id="KW-0804">Transcription</keyword>
<dbReference type="PANTHER" id="PTHR33164:SF43">
    <property type="entry name" value="HTH-TYPE TRANSCRIPTIONAL REPRESSOR YETL"/>
    <property type="match status" value="1"/>
</dbReference>
<dbReference type="SUPFAM" id="SSF46785">
    <property type="entry name" value="Winged helix' DNA-binding domain"/>
    <property type="match status" value="1"/>
</dbReference>
<dbReference type="PRINTS" id="PR00598">
    <property type="entry name" value="HTHMARR"/>
</dbReference>
<dbReference type="InterPro" id="IPR036388">
    <property type="entry name" value="WH-like_DNA-bd_sf"/>
</dbReference>
<dbReference type="PROSITE" id="PS50995">
    <property type="entry name" value="HTH_MARR_2"/>
    <property type="match status" value="1"/>
</dbReference>
<evidence type="ECO:0000256" key="3">
    <source>
        <dbReference type="ARBA" id="ARBA00023163"/>
    </source>
</evidence>
<proteinExistence type="predicted"/>
<dbReference type="InterPro" id="IPR036390">
    <property type="entry name" value="WH_DNA-bd_sf"/>
</dbReference>
<dbReference type="GO" id="GO:0003677">
    <property type="term" value="F:DNA binding"/>
    <property type="evidence" value="ECO:0007669"/>
    <property type="project" value="UniProtKB-KW"/>
</dbReference>
<sequence>MSLLRLVVSASDLVRRQTELTLRGTELTEPMITMLWVLQPSTDMSMRELAAKLNYDPSNVSLLADRLVTMGLVQRLPHPTDGRRRVLRLTERGDALYHEILAQLFERSPIFKLSPEEQQQLRDLLTKIRSFESAADDHIRRVLDS</sequence>
<dbReference type="Proteomes" id="UP000653411">
    <property type="component" value="Unassembled WGS sequence"/>
</dbReference>